<accession>A0A6S6S5Q0</accession>
<name>A0A6S6S5Q0_9BACT</name>
<sequence length="119" mass="13641">MNRKTLIKATVVTIALSFTALYAGDNHGGHGHSHEVKELSQDKIKEQANKQLSIYVENEKIDKSWAKVSVLDMKKKQFHHNTEWVVRYKNEEIKDNEKQIFHIFLSLSGDITGANYTGK</sequence>
<dbReference type="EMBL" id="CACVAP010000041">
    <property type="protein sequence ID" value="CAA6803671.1"/>
    <property type="molecule type" value="Genomic_DNA"/>
</dbReference>
<dbReference type="Pfam" id="PF20098">
    <property type="entry name" value="DUF6488"/>
    <property type="match status" value="1"/>
</dbReference>
<evidence type="ECO:0000313" key="2">
    <source>
        <dbReference type="EMBL" id="CAA6803671.1"/>
    </source>
</evidence>
<evidence type="ECO:0000256" key="1">
    <source>
        <dbReference type="SAM" id="SignalP"/>
    </source>
</evidence>
<gene>
    <name evidence="2" type="ORF">HELGO_WM13984</name>
</gene>
<protein>
    <submittedName>
        <fullName evidence="2">Uncharacterized protein</fullName>
    </submittedName>
</protein>
<dbReference type="AlphaFoldDB" id="A0A6S6S5Q0"/>
<reference evidence="2" key="1">
    <citation type="submission" date="2020-01" db="EMBL/GenBank/DDBJ databases">
        <authorList>
            <person name="Meier V. D."/>
            <person name="Meier V D."/>
        </authorList>
    </citation>
    <scope>NUCLEOTIDE SEQUENCE</scope>
    <source>
        <strain evidence="2">HLG_WM_MAG_06</strain>
    </source>
</reference>
<feature type="chain" id="PRO_5027952147" evidence="1">
    <location>
        <begin position="24"/>
        <end position="119"/>
    </location>
</feature>
<proteinExistence type="predicted"/>
<keyword evidence="1" id="KW-0732">Signal</keyword>
<feature type="signal peptide" evidence="1">
    <location>
        <begin position="1"/>
        <end position="23"/>
    </location>
</feature>
<organism evidence="2">
    <name type="scientific">uncultured Sulfurovum sp</name>
    <dbReference type="NCBI Taxonomy" id="269237"/>
    <lineage>
        <taxon>Bacteria</taxon>
        <taxon>Pseudomonadati</taxon>
        <taxon>Campylobacterota</taxon>
        <taxon>Epsilonproteobacteria</taxon>
        <taxon>Campylobacterales</taxon>
        <taxon>Sulfurovaceae</taxon>
        <taxon>Sulfurovum</taxon>
        <taxon>environmental samples</taxon>
    </lineage>
</organism>
<dbReference type="InterPro" id="IPR045503">
    <property type="entry name" value="DUF6488"/>
</dbReference>